<comment type="similarity">
    <text evidence="7">Belongs to the MsrQ family.</text>
</comment>
<evidence type="ECO:0000256" key="1">
    <source>
        <dbReference type="ARBA" id="ARBA00004141"/>
    </source>
</evidence>
<feature type="transmembrane region" description="Helical" evidence="7">
    <location>
        <begin position="21"/>
        <end position="40"/>
    </location>
</feature>
<dbReference type="GO" id="GO:0030091">
    <property type="term" value="P:protein repair"/>
    <property type="evidence" value="ECO:0007669"/>
    <property type="project" value="UniProtKB-UniRule"/>
</dbReference>
<keyword evidence="4 7" id="KW-1133">Transmembrane helix</keyword>
<keyword evidence="7" id="KW-0285">Flavoprotein</keyword>
<evidence type="ECO:0000256" key="6">
    <source>
        <dbReference type="ARBA" id="ARBA00023136"/>
    </source>
</evidence>
<organism evidence="9 10">
    <name type="scientific">Pseudoroseicyclus aestuarii</name>
    <dbReference type="NCBI Taxonomy" id="1795041"/>
    <lineage>
        <taxon>Bacteria</taxon>
        <taxon>Pseudomonadati</taxon>
        <taxon>Pseudomonadota</taxon>
        <taxon>Alphaproteobacteria</taxon>
        <taxon>Rhodobacterales</taxon>
        <taxon>Paracoccaceae</taxon>
        <taxon>Pseudoroseicyclus</taxon>
    </lineage>
</organism>
<evidence type="ECO:0000256" key="2">
    <source>
        <dbReference type="ARBA" id="ARBA00022448"/>
    </source>
</evidence>
<proteinExistence type="inferred from homology"/>
<reference evidence="9 10" key="1">
    <citation type="submission" date="2018-06" db="EMBL/GenBank/DDBJ databases">
        <title>Genomic Encyclopedia of Type Strains, Phase III (KMG-III): the genomes of soil and plant-associated and newly described type strains.</title>
        <authorList>
            <person name="Whitman W."/>
        </authorList>
    </citation>
    <scope>NUCLEOTIDE SEQUENCE [LARGE SCALE GENOMIC DNA]</scope>
    <source>
        <strain evidence="9 10">CECT 9025</strain>
    </source>
</reference>
<evidence type="ECO:0000313" key="9">
    <source>
        <dbReference type="EMBL" id="PYE84209.1"/>
    </source>
</evidence>
<dbReference type="GO" id="GO:0010181">
    <property type="term" value="F:FMN binding"/>
    <property type="evidence" value="ECO:0007669"/>
    <property type="project" value="UniProtKB-UniRule"/>
</dbReference>
<dbReference type="NCBIfam" id="NF003833">
    <property type="entry name" value="PRK05419.1-5"/>
    <property type="match status" value="1"/>
</dbReference>
<comment type="cofactor">
    <cofactor evidence="7">
        <name>FMN</name>
        <dbReference type="ChEBI" id="CHEBI:58210"/>
    </cofactor>
    <text evidence="7">Binds 1 FMN per subunit.</text>
</comment>
<feature type="transmembrane region" description="Helical" evidence="7">
    <location>
        <begin position="168"/>
        <end position="185"/>
    </location>
</feature>
<keyword evidence="6 7" id="KW-0472">Membrane</keyword>
<dbReference type="OrthoDB" id="9788328at2"/>
<dbReference type="GO" id="GO:0005886">
    <property type="term" value="C:plasma membrane"/>
    <property type="evidence" value="ECO:0007669"/>
    <property type="project" value="UniProtKB-SubCell"/>
</dbReference>
<accession>A0A318SV38</accession>
<comment type="subunit">
    <text evidence="7">Heterodimer of a catalytic subunit (MsrP) and a heme-binding subunit (MsrQ).</text>
</comment>
<keyword evidence="10" id="KW-1185">Reference proteome</keyword>
<evidence type="ECO:0000256" key="7">
    <source>
        <dbReference type="HAMAP-Rule" id="MF_01207"/>
    </source>
</evidence>
<evidence type="ECO:0000313" key="10">
    <source>
        <dbReference type="Proteomes" id="UP000248311"/>
    </source>
</evidence>
<sequence length="221" mass="25269">MAAKAPTFAQRINKGLRRVPPWLIYVIGFAWMGWEFWRALSAIGPYAVEPINVLEREYGLRALQLLVAGLVVTPLMRWTRVSLIRFRRAIGLMAFYFVLAHFAVFVLLDLGGFFDPGYALAQVWTETIKRPYITVGMAALVLLIPLALTSNDWAMRRMRQGWKQMHRLVYVIVPLAGVHFLWLAKGFQIEPILYLVGTALLLALRVDWRGLMERKSPNKAA</sequence>
<dbReference type="GO" id="GO:0020037">
    <property type="term" value="F:heme binding"/>
    <property type="evidence" value="ECO:0007669"/>
    <property type="project" value="UniProtKB-UniRule"/>
</dbReference>
<evidence type="ECO:0000256" key="3">
    <source>
        <dbReference type="ARBA" id="ARBA00022692"/>
    </source>
</evidence>
<dbReference type="PANTHER" id="PTHR36964">
    <property type="entry name" value="PROTEIN-METHIONINE-SULFOXIDE REDUCTASE HEME-BINDING SUBUNIT MSRQ"/>
    <property type="match status" value="1"/>
</dbReference>
<evidence type="ECO:0000256" key="4">
    <source>
        <dbReference type="ARBA" id="ARBA00022989"/>
    </source>
</evidence>
<evidence type="ECO:0000256" key="5">
    <source>
        <dbReference type="ARBA" id="ARBA00023004"/>
    </source>
</evidence>
<comment type="subcellular location">
    <subcellularLocation>
        <location evidence="7">Cell membrane</location>
        <topology evidence="7">Multi-pass membrane protein</topology>
    </subcellularLocation>
    <subcellularLocation>
        <location evidence="1">Membrane</location>
        <topology evidence="1">Multi-pass membrane protein</topology>
    </subcellularLocation>
</comment>
<keyword evidence="3 7" id="KW-0812">Transmembrane</keyword>
<dbReference type="GO" id="GO:0009055">
    <property type="term" value="F:electron transfer activity"/>
    <property type="evidence" value="ECO:0007669"/>
    <property type="project" value="UniProtKB-UniRule"/>
</dbReference>
<feature type="transmembrane region" description="Helical" evidence="7">
    <location>
        <begin position="131"/>
        <end position="148"/>
    </location>
</feature>
<keyword evidence="7" id="KW-1003">Cell membrane</keyword>
<keyword evidence="5 7" id="KW-0408">Iron</keyword>
<dbReference type="Proteomes" id="UP000248311">
    <property type="component" value="Unassembled WGS sequence"/>
</dbReference>
<feature type="transmembrane region" description="Helical" evidence="7">
    <location>
        <begin position="191"/>
        <end position="208"/>
    </location>
</feature>
<keyword evidence="7" id="KW-0479">Metal-binding</keyword>
<feature type="transmembrane region" description="Helical" evidence="7">
    <location>
        <begin position="90"/>
        <end position="111"/>
    </location>
</feature>
<dbReference type="RefSeq" id="WP_110813329.1">
    <property type="nucleotide sequence ID" value="NZ_QJTE01000002.1"/>
</dbReference>
<dbReference type="Pfam" id="PF01794">
    <property type="entry name" value="Ferric_reduct"/>
    <property type="match status" value="1"/>
</dbReference>
<feature type="domain" description="Ferric oxidoreductase" evidence="8">
    <location>
        <begin position="66"/>
        <end position="176"/>
    </location>
</feature>
<dbReference type="InterPro" id="IPR022837">
    <property type="entry name" value="MsrQ-like"/>
</dbReference>
<dbReference type="InterPro" id="IPR013130">
    <property type="entry name" value="Fe3_Rdtase_TM_dom"/>
</dbReference>
<dbReference type="PANTHER" id="PTHR36964:SF1">
    <property type="entry name" value="PROTEIN-METHIONINE-SULFOXIDE REDUCTASE HEME-BINDING SUBUNIT MSRQ"/>
    <property type="match status" value="1"/>
</dbReference>
<dbReference type="GO" id="GO:0046872">
    <property type="term" value="F:metal ion binding"/>
    <property type="evidence" value="ECO:0007669"/>
    <property type="project" value="UniProtKB-KW"/>
</dbReference>
<keyword evidence="2 7" id="KW-0813">Transport</keyword>
<feature type="transmembrane region" description="Helical" evidence="7">
    <location>
        <begin position="60"/>
        <end position="78"/>
    </location>
</feature>
<keyword evidence="7" id="KW-0249">Electron transport</keyword>
<dbReference type="HAMAP" id="MF_01207">
    <property type="entry name" value="MsrQ"/>
    <property type="match status" value="1"/>
</dbReference>
<dbReference type="EMBL" id="QJTE01000002">
    <property type="protein sequence ID" value="PYE84209.1"/>
    <property type="molecule type" value="Genomic_DNA"/>
</dbReference>
<dbReference type="GO" id="GO:0016679">
    <property type="term" value="F:oxidoreductase activity, acting on diphenols and related substances as donors"/>
    <property type="evidence" value="ECO:0007669"/>
    <property type="project" value="TreeGrafter"/>
</dbReference>
<evidence type="ECO:0000259" key="8">
    <source>
        <dbReference type="Pfam" id="PF01794"/>
    </source>
</evidence>
<comment type="function">
    <text evidence="7">Part of the MsrPQ system that repairs oxidized periplasmic proteins containing methionine sulfoxide residues (Met-O), using respiratory chain electrons. Thus protects these proteins from oxidative-stress damage caused by reactive species of oxygen and chlorine generated by the host defense mechanisms. MsrPQ is essential for the maintenance of envelope integrity under bleach stress, rescuing a wide series of structurally unrelated periplasmic proteins from methionine oxidation. MsrQ provides electrons for reduction to the reductase catalytic subunit MsrP, using the quinone pool of the respiratory chain.</text>
</comment>
<protein>
    <recommendedName>
        <fullName evidence="7">Protein-methionine-sulfoxide reductase heme-binding subunit MsrQ</fullName>
    </recommendedName>
    <alternativeName>
        <fullName evidence="7">Flavocytochrome MsrQ</fullName>
    </alternativeName>
</protein>
<keyword evidence="7" id="KW-0349">Heme</keyword>
<keyword evidence="7" id="KW-0288">FMN</keyword>
<comment type="cofactor">
    <cofactor evidence="7">
        <name>heme b</name>
        <dbReference type="ChEBI" id="CHEBI:60344"/>
    </cofactor>
    <text evidence="7">Binds 1 heme b (iron(II)-protoporphyrin IX) group per subunit.</text>
</comment>
<comment type="caution">
    <text evidence="9">The sequence shown here is derived from an EMBL/GenBank/DDBJ whole genome shotgun (WGS) entry which is preliminary data.</text>
</comment>
<gene>
    <name evidence="7" type="primary">msrQ</name>
    <name evidence="9" type="ORF">DFP88_1021</name>
</gene>
<dbReference type="AlphaFoldDB" id="A0A318SV38"/>
<name>A0A318SV38_9RHOB</name>